<evidence type="ECO:0000256" key="1">
    <source>
        <dbReference type="SAM" id="MobiDB-lite"/>
    </source>
</evidence>
<name>J3M9Y0_ORYBR</name>
<reference evidence="2" key="2">
    <citation type="submission" date="2013-04" db="UniProtKB">
        <authorList>
            <consortium name="EnsemblPlants"/>
        </authorList>
    </citation>
    <scope>IDENTIFICATION</scope>
</reference>
<feature type="compositionally biased region" description="Basic residues" evidence="1">
    <location>
        <begin position="83"/>
        <end position="108"/>
    </location>
</feature>
<dbReference type="AlphaFoldDB" id="J3M9Y0"/>
<keyword evidence="3" id="KW-1185">Reference proteome</keyword>
<feature type="region of interest" description="Disordered" evidence="1">
    <location>
        <begin position="71"/>
        <end position="109"/>
    </location>
</feature>
<evidence type="ECO:0000313" key="2">
    <source>
        <dbReference type="EnsemblPlants" id="OB05G34040.1"/>
    </source>
</evidence>
<dbReference type="Gramene" id="OB05G34040.1">
    <property type="protein sequence ID" value="OB05G34040.1"/>
    <property type="gene ID" value="OB05G34040"/>
</dbReference>
<accession>J3M9Y0</accession>
<organism evidence="2">
    <name type="scientific">Oryza brachyantha</name>
    <name type="common">malo sina</name>
    <dbReference type="NCBI Taxonomy" id="4533"/>
    <lineage>
        <taxon>Eukaryota</taxon>
        <taxon>Viridiplantae</taxon>
        <taxon>Streptophyta</taxon>
        <taxon>Embryophyta</taxon>
        <taxon>Tracheophyta</taxon>
        <taxon>Spermatophyta</taxon>
        <taxon>Magnoliopsida</taxon>
        <taxon>Liliopsida</taxon>
        <taxon>Poales</taxon>
        <taxon>Poaceae</taxon>
        <taxon>BOP clade</taxon>
        <taxon>Oryzoideae</taxon>
        <taxon>Oryzeae</taxon>
        <taxon>Oryzinae</taxon>
        <taxon>Oryza</taxon>
    </lineage>
</organism>
<dbReference type="HOGENOM" id="CLU_164300_0_0_1"/>
<dbReference type="EnsemblPlants" id="OB05G34040.1">
    <property type="protein sequence ID" value="OB05G34040.1"/>
    <property type="gene ID" value="OB05G34040"/>
</dbReference>
<dbReference type="OMA" id="RRAWDCG"/>
<protein>
    <submittedName>
        <fullName evidence="2">Uncharacterized protein</fullName>
    </submittedName>
</protein>
<dbReference type="Proteomes" id="UP000006038">
    <property type="component" value="Chromosome 5"/>
</dbReference>
<evidence type="ECO:0000313" key="3">
    <source>
        <dbReference type="Proteomes" id="UP000006038"/>
    </source>
</evidence>
<dbReference type="PANTHER" id="PTHR33978">
    <property type="entry name" value="SERINE/THREONINE-KINASE"/>
    <property type="match status" value="1"/>
</dbReference>
<dbReference type="eggNOG" id="ENOG502SCHU">
    <property type="taxonomic scope" value="Eukaryota"/>
</dbReference>
<sequence>MAGLFAWDWLSLGRSNPPMVKERGGEAMEEEKVARRREWDCGSALYDSYELASVYGLVDSNLMALPFAKRSAAPDTTAERSPARRRRTAAAKEQRRRKAAAAKKKGKAVLRSIFRSVTCSRRL</sequence>
<dbReference type="PANTHER" id="PTHR33978:SF18">
    <property type="entry name" value="OS01G0656300 PROTEIN"/>
    <property type="match status" value="1"/>
</dbReference>
<reference evidence="2" key="1">
    <citation type="journal article" date="2013" name="Nat. Commun.">
        <title>Whole-genome sequencing of Oryza brachyantha reveals mechanisms underlying Oryza genome evolution.</title>
        <authorList>
            <person name="Chen J."/>
            <person name="Huang Q."/>
            <person name="Gao D."/>
            <person name="Wang J."/>
            <person name="Lang Y."/>
            <person name="Liu T."/>
            <person name="Li B."/>
            <person name="Bai Z."/>
            <person name="Luis Goicoechea J."/>
            <person name="Liang C."/>
            <person name="Chen C."/>
            <person name="Zhang W."/>
            <person name="Sun S."/>
            <person name="Liao Y."/>
            <person name="Zhang X."/>
            <person name="Yang L."/>
            <person name="Song C."/>
            <person name="Wang M."/>
            <person name="Shi J."/>
            <person name="Liu G."/>
            <person name="Liu J."/>
            <person name="Zhou H."/>
            <person name="Zhou W."/>
            <person name="Yu Q."/>
            <person name="An N."/>
            <person name="Chen Y."/>
            <person name="Cai Q."/>
            <person name="Wang B."/>
            <person name="Liu B."/>
            <person name="Min J."/>
            <person name="Huang Y."/>
            <person name="Wu H."/>
            <person name="Li Z."/>
            <person name="Zhang Y."/>
            <person name="Yin Y."/>
            <person name="Song W."/>
            <person name="Jiang J."/>
            <person name="Jackson S.A."/>
            <person name="Wing R.A."/>
            <person name="Wang J."/>
            <person name="Chen M."/>
        </authorList>
    </citation>
    <scope>NUCLEOTIDE SEQUENCE [LARGE SCALE GENOMIC DNA]</scope>
    <source>
        <strain evidence="2">cv. IRGC 101232</strain>
    </source>
</reference>
<proteinExistence type="predicted"/>